<evidence type="ECO:0000313" key="5">
    <source>
        <dbReference type="Proteomes" id="UP000060487"/>
    </source>
</evidence>
<dbReference type="Gene3D" id="3.40.50.2300">
    <property type="match status" value="1"/>
</dbReference>
<feature type="modified residue" description="4-aspartylphosphate" evidence="1">
    <location>
        <position position="245"/>
    </location>
</feature>
<keyword evidence="1" id="KW-0597">Phosphoprotein</keyword>
<dbReference type="InterPro" id="IPR011006">
    <property type="entry name" value="CheY-like_superfamily"/>
</dbReference>
<dbReference type="Gene3D" id="2.30.30.40">
    <property type="entry name" value="SH3 Domains"/>
    <property type="match status" value="1"/>
</dbReference>
<feature type="domain" description="Response regulatory" evidence="2">
    <location>
        <begin position="187"/>
        <end position="312"/>
    </location>
</feature>
<sequence length="318" mass="35582">MSNIADEIEQRTNLAMSNQLEMLTFYLSDDQLYGINVFKIIEVLECPPKITKMPNSHQAVKGTINFRGRSITVIDLSEALEMEPVDYKNNISYVIVCEYNYLIHGFLINSPNTLINRSWEDVKSPSAIMSKTACLTALAYTDDGKTIQLLDVEKILAETIGVEEELSGDFQVNLEKEAVAINFKDYHLLVVDDSKAARMMLKSVMDKLGVTYTMMESAVNALQLLEDFSKGDVPITDRFAMIISDIEMPGMDGFTFTRKIKGDSRLSGLYIILHSSLSNKSNVSKAKQVGANDFLPKFRPDEIAGKILDRIHTIAGKN</sequence>
<evidence type="ECO:0000259" key="3">
    <source>
        <dbReference type="PROSITE" id="PS50851"/>
    </source>
</evidence>
<evidence type="ECO:0000259" key="2">
    <source>
        <dbReference type="PROSITE" id="PS50110"/>
    </source>
</evidence>
<comment type="caution">
    <text evidence="4">The sequence shown here is derived from an EMBL/GenBank/DDBJ whole genome shotgun (WGS) entry which is preliminary data.</text>
</comment>
<dbReference type="PIRSF" id="PIRSF002867">
    <property type="entry name" value="CheV"/>
    <property type="match status" value="1"/>
</dbReference>
<organism evidence="4 5">
    <name type="scientific">Candidatus Magnetominusculus xianensis</name>
    <dbReference type="NCBI Taxonomy" id="1748249"/>
    <lineage>
        <taxon>Bacteria</taxon>
        <taxon>Pseudomonadati</taxon>
        <taxon>Nitrospirota</taxon>
        <taxon>Nitrospiria</taxon>
        <taxon>Nitrospirales</taxon>
        <taxon>Nitrospiraceae</taxon>
        <taxon>Candidatus Magnetominusculus</taxon>
    </lineage>
</organism>
<accession>A0ABR5SMT1</accession>
<dbReference type="Pfam" id="PF00072">
    <property type="entry name" value="Response_reg"/>
    <property type="match status" value="1"/>
</dbReference>
<dbReference type="InterPro" id="IPR002545">
    <property type="entry name" value="CheW-lke_dom"/>
</dbReference>
<dbReference type="EMBL" id="LNQR01000018">
    <property type="protein sequence ID" value="KWT92940.1"/>
    <property type="molecule type" value="Genomic_DNA"/>
</dbReference>
<feature type="domain" description="CheW-like" evidence="3">
    <location>
        <begin position="19"/>
        <end position="161"/>
    </location>
</feature>
<dbReference type="Gene3D" id="2.40.50.180">
    <property type="entry name" value="CheA-289, Domain 4"/>
    <property type="match status" value="1"/>
</dbReference>
<proteinExistence type="predicted"/>
<dbReference type="PROSITE" id="PS50851">
    <property type="entry name" value="CHEW"/>
    <property type="match status" value="1"/>
</dbReference>
<evidence type="ECO:0000313" key="4">
    <source>
        <dbReference type="EMBL" id="KWT92940.1"/>
    </source>
</evidence>
<dbReference type="PANTHER" id="PTHR47233">
    <property type="entry name" value="CHEMOTAXIS PROTEIN CHEV"/>
    <property type="match status" value="1"/>
</dbReference>
<dbReference type="SUPFAM" id="SSF52172">
    <property type="entry name" value="CheY-like"/>
    <property type="match status" value="1"/>
</dbReference>
<keyword evidence="5" id="KW-1185">Reference proteome</keyword>
<dbReference type="SMART" id="SM00260">
    <property type="entry name" value="CheW"/>
    <property type="match status" value="1"/>
</dbReference>
<protein>
    <submittedName>
        <fullName evidence="4">Chemotaxis protein CheW</fullName>
    </submittedName>
</protein>
<dbReference type="PROSITE" id="PS50110">
    <property type="entry name" value="RESPONSE_REGULATORY"/>
    <property type="match status" value="1"/>
</dbReference>
<dbReference type="RefSeq" id="WP_085050903.1">
    <property type="nucleotide sequence ID" value="NZ_LNQR01000018.1"/>
</dbReference>
<dbReference type="PANTHER" id="PTHR47233:SF3">
    <property type="entry name" value="CHEMOTAXIS PROTEIN CHEV"/>
    <property type="match status" value="1"/>
</dbReference>
<dbReference type="SUPFAM" id="SSF50341">
    <property type="entry name" value="CheW-like"/>
    <property type="match status" value="1"/>
</dbReference>
<reference evidence="4 5" key="1">
    <citation type="submission" date="2015-11" db="EMBL/GenBank/DDBJ databases">
        <authorList>
            <person name="Lin W."/>
        </authorList>
    </citation>
    <scope>NUCLEOTIDE SEQUENCE [LARGE SCALE GENOMIC DNA]</scope>
    <source>
        <strain evidence="4 5">HCH-1</strain>
    </source>
</reference>
<dbReference type="Pfam" id="PF01584">
    <property type="entry name" value="CheW"/>
    <property type="match status" value="1"/>
</dbReference>
<gene>
    <name evidence="4" type="primary">cheW</name>
    <name evidence="4" type="ORF">ASN18_0375</name>
</gene>
<dbReference type="Proteomes" id="UP000060487">
    <property type="component" value="Unassembled WGS sequence"/>
</dbReference>
<dbReference type="InterPro" id="IPR036061">
    <property type="entry name" value="CheW-like_dom_sf"/>
</dbReference>
<dbReference type="InterPro" id="IPR024181">
    <property type="entry name" value="Chemotax_regulator_CheV"/>
</dbReference>
<dbReference type="InterPro" id="IPR001789">
    <property type="entry name" value="Sig_transdc_resp-reg_receiver"/>
</dbReference>
<evidence type="ECO:0000256" key="1">
    <source>
        <dbReference type="PROSITE-ProRule" id="PRU00169"/>
    </source>
</evidence>
<dbReference type="SMART" id="SM00448">
    <property type="entry name" value="REC"/>
    <property type="match status" value="1"/>
</dbReference>
<name>A0ABR5SMT1_9BACT</name>